<sequence length="553" mass="61986">MKMKDIQALFPSEDGNKERRQVLLQFMQNIVEGLDRLKDPQRATLGSMQERTGEFYKDIIDCAQVPERGIALDKVVEELLGLAKGHPYHTRNFVSNVLPMASIPGILGSLLTTLLNGNNLWDVYGPAGAEAEVKVIAMMSKLAGYDATKSWGYTTWGGQGAVFSGLRLAIAKQFPDAKEKGVPGNLYCFASENAHYSLFKSMEATGIGSNHLITVKADPLTHAMNTDDLREKMERVIQQGGIPIYIVATTGATDSFGIDDIKAIKETADAITNRYGLHPAHIHADSALGGFYCLFNDYDFARNPLQLEQPLCENLLQIREKMQHLHLADSLCFDFQKLGQTPYLTSLFLVKNGKDIGLLDLHEFETPYVGNRGYGSYHTSYTLECSRMASSIAIYAALLAFGVDGYRQILANYVRVNMAFRDRLLARFSNVAVTNENNPGPITTFRFYPEQAEWHKERAGKLTGKQIKQNNEWNYPIFEELGKHREHVFFGDTTRQCLVDASDVSERVPVYAAKFFSISPYTTVETLDEIVEFLAKRVACVDTMRNAREKTYV</sequence>
<protein>
    <submittedName>
        <fullName evidence="8">Glutamate or tyrosine decarboxylase</fullName>
    </submittedName>
</protein>
<dbReference type="Pfam" id="PF00282">
    <property type="entry name" value="Pyridoxal_deC"/>
    <property type="match status" value="2"/>
</dbReference>
<evidence type="ECO:0000313" key="8">
    <source>
        <dbReference type="EMBL" id="SDH01612.1"/>
    </source>
</evidence>
<feature type="modified residue" description="N6-(pyridoxal phosphate)lysine" evidence="6">
    <location>
        <position position="337"/>
    </location>
</feature>
<dbReference type="PANTHER" id="PTHR45677">
    <property type="entry name" value="GLUTAMATE DECARBOXYLASE-RELATED"/>
    <property type="match status" value="1"/>
</dbReference>
<comment type="similarity">
    <text evidence="2 7">Belongs to the group II decarboxylase family.</text>
</comment>
<dbReference type="EMBL" id="FNDE01000008">
    <property type="protein sequence ID" value="SDH01612.1"/>
    <property type="molecule type" value="Genomic_DNA"/>
</dbReference>
<dbReference type="Gene3D" id="3.40.640.10">
    <property type="entry name" value="Type I PLP-dependent aspartate aminotransferase-like (Major domain)"/>
    <property type="match status" value="1"/>
</dbReference>
<dbReference type="InterPro" id="IPR002129">
    <property type="entry name" value="PyrdxlP-dep_de-COase"/>
</dbReference>
<dbReference type="GO" id="GO:0030170">
    <property type="term" value="F:pyridoxal phosphate binding"/>
    <property type="evidence" value="ECO:0007669"/>
    <property type="project" value="InterPro"/>
</dbReference>
<keyword evidence="5 7" id="KW-0456">Lyase</keyword>
<proteinExistence type="inferred from homology"/>
<dbReference type="Proteomes" id="UP000198956">
    <property type="component" value="Unassembled WGS sequence"/>
</dbReference>
<name>A0A1G7YYG5_ANETH</name>
<dbReference type="GO" id="GO:0004058">
    <property type="term" value="F:aromatic-L-amino-acid decarboxylase activity"/>
    <property type="evidence" value="ECO:0007669"/>
    <property type="project" value="UniProtKB-ARBA"/>
</dbReference>
<accession>A0A1G7YYG5</accession>
<dbReference type="InterPro" id="IPR015421">
    <property type="entry name" value="PyrdxlP-dep_Trfase_major"/>
</dbReference>
<keyword evidence="3" id="KW-0210">Decarboxylase</keyword>
<dbReference type="PANTHER" id="PTHR45677:SF8">
    <property type="entry name" value="CYSTEINE SULFINIC ACID DECARBOXYLASE"/>
    <property type="match status" value="1"/>
</dbReference>
<evidence type="ECO:0000256" key="6">
    <source>
        <dbReference type="PIRSR" id="PIRSR602129-50"/>
    </source>
</evidence>
<evidence type="ECO:0000256" key="4">
    <source>
        <dbReference type="ARBA" id="ARBA00022898"/>
    </source>
</evidence>
<evidence type="ECO:0000256" key="5">
    <source>
        <dbReference type="ARBA" id="ARBA00023239"/>
    </source>
</evidence>
<evidence type="ECO:0000256" key="1">
    <source>
        <dbReference type="ARBA" id="ARBA00001933"/>
    </source>
</evidence>
<dbReference type="InterPro" id="IPR015424">
    <property type="entry name" value="PyrdxlP-dep_Trfase"/>
</dbReference>
<dbReference type="AlphaFoldDB" id="A0A1G7YYG5"/>
<dbReference type="SUPFAM" id="SSF53383">
    <property type="entry name" value="PLP-dependent transferases"/>
    <property type="match status" value="1"/>
</dbReference>
<evidence type="ECO:0000256" key="3">
    <source>
        <dbReference type="ARBA" id="ARBA00022793"/>
    </source>
</evidence>
<comment type="cofactor">
    <cofactor evidence="1 6 7">
        <name>pyridoxal 5'-phosphate</name>
        <dbReference type="ChEBI" id="CHEBI:597326"/>
    </cofactor>
</comment>
<dbReference type="GO" id="GO:0019752">
    <property type="term" value="P:carboxylic acid metabolic process"/>
    <property type="evidence" value="ECO:0007669"/>
    <property type="project" value="InterPro"/>
</dbReference>
<organism evidence="8 9">
    <name type="scientific">Aneurinibacillus thermoaerophilus</name>
    <dbReference type="NCBI Taxonomy" id="143495"/>
    <lineage>
        <taxon>Bacteria</taxon>
        <taxon>Bacillati</taxon>
        <taxon>Bacillota</taxon>
        <taxon>Bacilli</taxon>
        <taxon>Bacillales</taxon>
        <taxon>Paenibacillaceae</taxon>
        <taxon>Aneurinibacillus group</taxon>
        <taxon>Aneurinibacillus</taxon>
    </lineage>
</organism>
<evidence type="ECO:0000313" key="9">
    <source>
        <dbReference type="Proteomes" id="UP000198956"/>
    </source>
</evidence>
<dbReference type="GO" id="GO:0005737">
    <property type="term" value="C:cytoplasm"/>
    <property type="evidence" value="ECO:0007669"/>
    <property type="project" value="TreeGrafter"/>
</dbReference>
<gene>
    <name evidence="8" type="ORF">SAMN04489735_100873</name>
</gene>
<evidence type="ECO:0000256" key="7">
    <source>
        <dbReference type="RuleBase" id="RU000382"/>
    </source>
</evidence>
<reference evidence="8 9" key="1">
    <citation type="submission" date="2016-10" db="EMBL/GenBank/DDBJ databases">
        <authorList>
            <person name="de Groot N.N."/>
        </authorList>
    </citation>
    <scope>NUCLEOTIDE SEQUENCE [LARGE SCALE GENOMIC DNA]</scope>
    <source>
        <strain evidence="8 9">L 420-91</strain>
    </source>
</reference>
<evidence type="ECO:0000256" key="2">
    <source>
        <dbReference type="ARBA" id="ARBA00009533"/>
    </source>
</evidence>
<keyword evidence="4 6" id="KW-0663">Pyridoxal phosphate</keyword>